<gene>
    <name evidence="2" type="ORF">QVH07_11845</name>
</gene>
<feature type="region of interest" description="Disordered" evidence="1">
    <location>
        <begin position="215"/>
        <end position="270"/>
    </location>
</feature>
<accession>A0ABT7YE87</accession>
<proteinExistence type="predicted"/>
<name>A0ABT7YE87_9BACT</name>
<evidence type="ECO:0000313" key="3">
    <source>
        <dbReference type="Proteomes" id="UP001171916"/>
    </source>
</evidence>
<organism evidence="2 3">
    <name type="scientific">Algoriphagus sediminis</name>
    <dbReference type="NCBI Taxonomy" id="3057113"/>
    <lineage>
        <taxon>Bacteria</taxon>
        <taxon>Pseudomonadati</taxon>
        <taxon>Bacteroidota</taxon>
        <taxon>Cytophagia</taxon>
        <taxon>Cytophagales</taxon>
        <taxon>Cyclobacteriaceae</taxon>
        <taxon>Algoriphagus</taxon>
    </lineage>
</organism>
<evidence type="ECO:0000256" key="1">
    <source>
        <dbReference type="SAM" id="MobiDB-lite"/>
    </source>
</evidence>
<evidence type="ECO:0000313" key="2">
    <source>
        <dbReference type="EMBL" id="MDN3204847.1"/>
    </source>
</evidence>
<protein>
    <submittedName>
        <fullName evidence="2">Uncharacterized protein</fullName>
    </submittedName>
</protein>
<comment type="caution">
    <text evidence="2">The sequence shown here is derived from an EMBL/GenBank/DDBJ whole genome shotgun (WGS) entry which is preliminary data.</text>
</comment>
<keyword evidence="3" id="KW-1185">Reference proteome</keyword>
<dbReference type="EMBL" id="JAUEPH010000005">
    <property type="protein sequence ID" value="MDN3204847.1"/>
    <property type="molecule type" value="Genomic_DNA"/>
</dbReference>
<sequence length="369" mass="42316">MGQINSKYLENYASRYSSEVCNKFFKGKQFISGQDIVNLTNSTQVNFFVLKELFSQWQSELEKLRSNPYFDYRDITVHEALTNFMNILSKRIKVEKSDFEPLLVKAVSEAIHVATDPVSYYKAEVERAPKDHINEYLKENRKYYKWHVPVISFLIDKAGFGLEKDPYLKAISANYQVIKDDLESQNLLLATLGDIAPFDLDAYLGSDANSQIDSSDKSFFDSVDKQETSPIPEAKEGEEVKKEVPDEAPVSEHESESAPVENTVTGPSGKLDASELRRQFEVESYPGMKSVMGSLAESLAINQRFMFTKELFEGNSDLLMHALKKIDSSNSFEEAVNYIDVRYVEEMNWNLNSDPVQEFLRLIYHRFEN</sequence>
<reference evidence="2" key="1">
    <citation type="submission" date="2023-06" db="EMBL/GenBank/DDBJ databases">
        <title>Robiginitalea aurantiacus sp. nov. and Algoriphagus sediminis sp. nov., isolated from coastal sediment.</title>
        <authorList>
            <person name="Zhou Z.Y."/>
            <person name="An J."/>
            <person name="Jia Y.W."/>
            <person name="Du Z.J."/>
        </authorList>
    </citation>
    <scope>NUCLEOTIDE SEQUENCE</scope>
    <source>
        <strain evidence="2">C2-7</strain>
    </source>
</reference>
<feature type="compositionally biased region" description="Basic and acidic residues" evidence="1">
    <location>
        <begin position="215"/>
        <end position="256"/>
    </location>
</feature>
<dbReference type="Proteomes" id="UP001171916">
    <property type="component" value="Unassembled WGS sequence"/>
</dbReference>
<dbReference type="RefSeq" id="WP_290000643.1">
    <property type="nucleotide sequence ID" value="NZ_JAUEPH010000005.1"/>
</dbReference>